<dbReference type="Proteomes" id="UP001218188">
    <property type="component" value="Unassembled WGS sequence"/>
</dbReference>
<feature type="repeat" description="TPR" evidence="1">
    <location>
        <begin position="321"/>
        <end position="354"/>
    </location>
</feature>
<name>A0AAD6SA57_9AGAR</name>
<dbReference type="SUPFAM" id="SSF48452">
    <property type="entry name" value="TPR-like"/>
    <property type="match status" value="1"/>
</dbReference>
<dbReference type="EMBL" id="JARJCM010000187">
    <property type="protein sequence ID" value="KAJ7023522.1"/>
    <property type="molecule type" value="Genomic_DNA"/>
</dbReference>
<comment type="caution">
    <text evidence="2">The sequence shown here is derived from an EMBL/GenBank/DDBJ whole genome shotgun (WGS) entry which is preliminary data.</text>
</comment>
<sequence length="697" mass="76634">MRGAERPARINWSRPFLPQLKPLTAHATRQIFVDIADDPAGDVEATALEGLLEATGNVPLVISLMANVASYEGYIAALSRWEAEGTQLISEGIDKRSNLEQSILISLGSPRLSTNPNAQQLLGLLSILPDGTSDVELQCGIPIPDILRTKSLLLGTSLAYLDYDGRTKVLAPIREYMNTRSPPPKGIIRPMRIYLYEMLGTWDQRRSLSSNSFVPRLAANLGNIHSLVTAGLAGEGDDVKQSILAALTLDRFTTVTARGGTGLLERLPAILEHITDDAVHGRYLRSLFSSYPRLIPPQEVDQLSTRGIQHFERAQDPVGQAAFYTALGRYHFQVGHLQTALEFTTRGLALAERTGDIAEQYSAVFGLCFLYAMSGNPRKAFAYSLQGQRIGRLRGDFPAEAECMAHEAFYHLRCGRFSTAVELCVQGRELLRACGLELGQHGLLLLDMQARVCMGQSRYVEARELYRLMTSSTSKSKAPNYHAASLASLAFCDIIFGADELGIIRNLGDARMISTHISWPRGVRICDLATSELHLRRGECKAARQLLEKCLAQARGTDPENFMACLQRLSDTNAGMHGGEDVLQWAVIFFAFAKTIEDLPATYQALGFIADGFLHGGDDTTARAILHTVLDASTAMNIDRSRGECMSRLGNISLRTGDLQGARNLWTNARPLLLATFQKKEVEQIDLRLGTVTEIPE</sequence>
<evidence type="ECO:0000313" key="3">
    <source>
        <dbReference type="Proteomes" id="UP001218188"/>
    </source>
</evidence>
<keyword evidence="3" id="KW-1185">Reference proteome</keyword>
<dbReference type="InterPro" id="IPR011990">
    <property type="entry name" value="TPR-like_helical_dom_sf"/>
</dbReference>
<gene>
    <name evidence="2" type="ORF">C8F04DRAFT_180882</name>
</gene>
<dbReference type="Gene3D" id="1.25.40.10">
    <property type="entry name" value="Tetratricopeptide repeat domain"/>
    <property type="match status" value="1"/>
</dbReference>
<protein>
    <submittedName>
        <fullName evidence="2">Uncharacterized protein</fullName>
    </submittedName>
</protein>
<dbReference type="PROSITE" id="PS50005">
    <property type="entry name" value="TPR"/>
    <property type="match status" value="1"/>
</dbReference>
<dbReference type="InterPro" id="IPR019734">
    <property type="entry name" value="TPR_rpt"/>
</dbReference>
<reference evidence="2" key="1">
    <citation type="submission" date="2023-03" db="EMBL/GenBank/DDBJ databases">
        <title>Massive genome expansion in bonnet fungi (Mycena s.s.) driven by repeated elements and novel gene families across ecological guilds.</title>
        <authorList>
            <consortium name="Lawrence Berkeley National Laboratory"/>
            <person name="Harder C.B."/>
            <person name="Miyauchi S."/>
            <person name="Viragh M."/>
            <person name="Kuo A."/>
            <person name="Thoen E."/>
            <person name="Andreopoulos B."/>
            <person name="Lu D."/>
            <person name="Skrede I."/>
            <person name="Drula E."/>
            <person name="Henrissat B."/>
            <person name="Morin E."/>
            <person name="Kohler A."/>
            <person name="Barry K."/>
            <person name="LaButti K."/>
            <person name="Morin E."/>
            <person name="Salamov A."/>
            <person name="Lipzen A."/>
            <person name="Mereny Z."/>
            <person name="Hegedus B."/>
            <person name="Baldrian P."/>
            <person name="Stursova M."/>
            <person name="Weitz H."/>
            <person name="Taylor A."/>
            <person name="Grigoriev I.V."/>
            <person name="Nagy L.G."/>
            <person name="Martin F."/>
            <person name="Kauserud H."/>
        </authorList>
    </citation>
    <scope>NUCLEOTIDE SEQUENCE</scope>
    <source>
        <strain evidence="2">CBHHK200</strain>
    </source>
</reference>
<evidence type="ECO:0000313" key="2">
    <source>
        <dbReference type="EMBL" id="KAJ7023522.1"/>
    </source>
</evidence>
<evidence type="ECO:0000256" key="1">
    <source>
        <dbReference type="PROSITE-ProRule" id="PRU00339"/>
    </source>
</evidence>
<accession>A0AAD6SA57</accession>
<keyword evidence="1" id="KW-0802">TPR repeat</keyword>
<proteinExistence type="predicted"/>
<organism evidence="2 3">
    <name type="scientific">Mycena alexandri</name>
    <dbReference type="NCBI Taxonomy" id="1745969"/>
    <lineage>
        <taxon>Eukaryota</taxon>
        <taxon>Fungi</taxon>
        <taxon>Dikarya</taxon>
        <taxon>Basidiomycota</taxon>
        <taxon>Agaricomycotina</taxon>
        <taxon>Agaricomycetes</taxon>
        <taxon>Agaricomycetidae</taxon>
        <taxon>Agaricales</taxon>
        <taxon>Marasmiineae</taxon>
        <taxon>Mycenaceae</taxon>
        <taxon>Mycena</taxon>
    </lineage>
</organism>
<dbReference type="AlphaFoldDB" id="A0AAD6SA57"/>